<dbReference type="EMBL" id="AGUD01000292">
    <property type="protein sequence ID" value="EHN09435.1"/>
    <property type="molecule type" value="Genomic_DNA"/>
</dbReference>
<sequence length="126" mass="12812">MADNITDAEERRILDDSLGGTVYLALFTVAPADDGAGGTEVSGNAYARQALTLGAAATVAGASTKKNTAEVVYPIPTGNWGTIVAAAAMTALTGGAMRWRVDLTPIAITAPVQPRFAIGDLSFGLS</sequence>
<protein>
    <recommendedName>
        <fullName evidence="3">Phage protein</fullName>
    </recommendedName>
</protein>
<keyword evidence="2" id="KW-1185">Reference proteome</keyword>
<dbReference type="Pfam" id="PF23140">
    <property type="entry name" value="Gp80"/>
    <property type="match status" value="1"/>
</dbReference>
<evidence type="ECO:0008006" key="3">
    <source>
        <dbReference type="Google" id="ProtNLM"/>
    </source>
</evidence>
<dbReference type="Proteomes" id="UP000005143">
    <property type="component" value="Unassembled WGS sequence"/>
</dbReference>
<organism evidence="1 2">
    <name type="scientific">Patulibacter medicamentivorans</name>
    <dbReference type="NCBI Taxonomy" id="1097667"/>
    <lineage>
        <taxon>Bacteria</taxon>
        <taxon>Bacillati</taxon>
        <taxon>Actinomycetota</taxon>
        <taxon>Thermoleophilia</taxon>
        <taxon>Solirubrobacterales</taxon>
        <taxon>Patulibacteraceae</taxon>
        <taxon>Patulibacter</taxon>
    </lineage>
</organism>
<evidence type="ECO:0000313" key="2">
    <source>
        <dbReference type="Proteomes" id="UP000005143"/>
    </source>
</evidence>
<evidence type="ECO:0000313" key="1">
    <source>
        <dbReference type="EMBL" id="EHN09435.1"/>
    </source>
</evidence>
<reference evidence="1 2" key="1">
    <citation type="journal article" date="2013" name="Biodegradation">
        <title>Quantitative proteomic analysis of ibuprofen-degrading Patulibacter sp. strain I11.</title>
        <authorList>
            <person name="Almeida B."/>
            <person name="Kjeldal H."/>
            <person name="Lolas I."/>
            <person name="Knudsen A.D."/>
            <person name="Carvalho G."/>
            <person name="Nielsen K.L."/>
            <person name="Barreto Crespo M.T."/>
            <person name="Stensballe A."/>
            <person name="Nielsen J.L."/>
        </authorList>
    </citation>
    <scope>NUCLEOTIDE SEQUENCE [LARGE SCALE GENOMIC DNA]</scope>
    <source>
        <strain evidence="1 2">I11</strain>
    </source>
</reference>
<dbReference type="RefSeq" id="WP_007578205.1">
    <property type="nucleotide sequence ID" value="NZ_AGUD01000292.1"/>
</dbReference>
<dbReference type="AlphaFoldDB" id="H0EA95"/>
<gene>
    <name evidence="1" type="ORF">PAI11_37690</name>
</gene>
<dbReference type="InterPro" id="IPR056908">
    <property type="entry name" value="Gp80-like"/>
</dbReference>
<dbReference type="OrthoDB" id="6171543at2"/>
<comment type="caution">
    <text evidence="1">The sequence shown here is derived from an EMBL/GenBank/DDBJ whole genome shotgun (WGS) entry which is preliminary data.</text>
</comment>
<accession>H0EA95</accession>
<name>H0EA95_9ACTN</name>
<proteinExistence type="predicted"/>